<dbReference type="Pfam" id="PF00196">
    <property type="entry name" value="GerE"/>
    <property type="match status" value="1"/>
</dbReference>
<dbReference type="SMART" id="SM00421">
    <property type="entry name" value="HTH_LUXR"/>
    <property type="match status" value="1"/>
</dbReference>
<dbReference type="InterPro" id="IPR000792">
    <property type="entry name" value="Tscrpt_reg_LuxR_C"/>
</dbReference>
<organism evidence="5 6">
    <name type="scientific">Hydrogenophaga electricum</name>
    <dbReference type="NCBI Taxonomy" id="1230953"/>
    <lineage>
        <taxon>Bacteria</taxon>
        <taxon>Pseudomonadati</taxon>
        <taxon>Pseudomonadota</taxon>
        <taxon>Betaproteobacteria</taxon>
        <taxon>Burkholderiales</taxon>
        <taxon>Comamonadaceae</taxon>
        <taxon>Hydrogenophaga</taxon>
    </lineage>
</organism>
<evidence type="ECO:0000259" key="4">
    <source>
        <dbReference type="PROSITE" id="PS50043"/>
    </source>
</evidence>
<dbReference type="PROSITE" id="PS50043">
    <property type="entry name" value="HTH_LUXR_2"/>
    <property type="match status" value="1"/>
</dbReference>
<dbReference type="PRINTS" id="PR00038">
    <property type="entry name" value="HTHLUXR"/>
</dbReference>
<dbReference type="InterPro" id="IPR059106">
    <property type="entry name" value="WHD_MalT"/>
</dbReference>
<evidence type="ECO:0000256" key="1">
    <source>
        <dbReference type="ARBA" id="ARBA00023015"/>
    </source>
</evidence>
<feature type="domain" description="HTH luxR-type" evidence="4">
    <location>
        <begin position="828"/>
        <end position="893"/>
    </location>
</feature>
<comment type="caution">
    <text evidence="5">The sequence shown here is derived from an EMBL/GenBank/DDBJ whole genome shotgun (WGS) entry which is preliminary data.</text>
</comment>
<proteinExistence type="predicted"/>
<dbReference type="Pfam" id="PF17874">
    <property type="entry name" value="TPR_MalT"/>
    <property type="match status" value="1"/>
</dbReference>
<dbReference type="InterPro" id="IPR027417">
    <property type="entry name" value="P-loop_NTPase"/>
</dbReference>
<reference evidence="6" key="1">
    <citation type="journal article" date="2019" name="Int. J. Syst. Evol. Microbiol.">
        <title>The Global Catalogue of Microorganisms (GCM) 10K type strain sequencing project: providing services to taxonomists for standard genome sequencing and annotation.</title>
        <authorList>
            <consortium name="The Broad Institute Genomics Platform"/>
            <consortium name="The Broad Institute Genome Sequencing Center for Infectious Disease"/>
            <person name="Wu L."/>
            <person name="Ma J."/>
        </authorList>
    </citation>
    <scope>NUCLEOTIDE SEQUENCE [LARGE SCALE GENOMIC DNA]</scope>
    <source>
        <strain evidence="6">NBRC 109341</strain>
    </source>
</reference>
<dbReference type="PANTHER" id="PTHR44688:SF16">
    <property type="entry name" value="DNA-BINDING TRANSCRIPTIONAL ACTIVATOR DEVR_DOSR"/>
    <property type="match status" value="1"/>
</dbReference>
<keyword evidence="6" id="KW-1185">Reference proteome</keyword>
<dbReference type="SMART" id="SM00382">
    <property type="entry name" value="AAA"/>
    <property type="match status" value="1"/>
</dbReference>
<gene>
    <name evidence="5" type="ORF">GCM10007935_22500</name>
</gene>
<dbReference type="PANTHER" id="PTHR44688">
    <property type="entry name" value="DNA-BINDING TRANSCRIPTIONAL ACTIVATOR DEVR_DOSR"/>
    <property type="match status" value="1"/>
</dbReference>
<dbReference type="Gene3D" id="1.25.40.10">
    <property type="entry name" value="Tetratricopeptide repeat domain"/>
    <property type="match status" value="1"/>
</dbReference>
<accession>A0ABQ6C9D4</accession>
<evidence type="ECO:0000313" key="5">
    <source>
        <dbReference type="EMBL" id="GLS14817.1"/>
    </source>
</evidence>
<dbReference type="Pfam" id="PF25873">
    <property type="entry name" value="WHD_MalT"/>
    <property type="match status" value="1"/>
</dbReference>
<dbReference type="RefSeq" id="WP_284307879.1">
    <property type="nucleotide sequence ID" value="NZ_BSPB01000016.1"/>
</dbReference>
<sequence>MNPVETPATLPRLEPGSIERTQLLARLSEARHKPCVLILGPAGSGKTTLALQWRAQALAYGHDFAWMTVVPGDDAQAMLDALFAALDRVDPEIAREAHFIYNRDGELRSPDPIAIAVLRGLMRRSRALVLLIDDYQNVSDARAHTLLQTWLDFAPPHFHLVLVSRSVPPLSLSRLRDKDAVMELGFADLRFALDEVRAFAHSRHMGSPDRDARRLHDITDGWIAGLQLVALDIQRQPERLGRAVPVQNPHDFTAYFNREVLSQLDLRELDAMTCLAAARGFNLALVRDLLGDEQGPALLERMRREHLFLMPMDGMERQGWFRFHPLFRDLLLERLERMPDAQRRQTHSVLSQWFGRRKHLREAVHHGVASGDLVQAADWLDRWARELFLNGELQRLVRAVSELPRAILRERGSLLLWLGWSQLCYRQFAACHDSLAALKDRMRGNDPEARAHWSLLAFSLALQEDDIPTAQALLPAMQAMRQGSDAVLIGGRRNLLSWLFTHEGDFEQARKVMQGAVPSREDGSPLLDSPFGALMSQALRGFALMHSCDMRQAEPALRDALADAERALGPYCEAACNAAGFLSAVLYEVNDIDGLHPLLEPRFDAIERVTLPDALITAAVVRCRLRRLEGNPLEALEGLDRLEELAQRRGLDRALGFALIERLRTDLHMGQMATAWQTLHALQALARRHAGNAAPASRRAVGLAAYGTALVAVAEHDDRGALAALEPVCGPDDAAWLRRDRASVHGLRALLWARLGQHELAMNQMASVLRDAQRQGMVRSLLDLGAEWLALALRWAQETPDADPVLVFYVERLQAQAALFRPEAPPSLAPLKESLSEREHEILRALANAMSNKRIAQALGVSPETVKWHLKNVYGKLGVTGRDDAVARARDLGLVGQG</sequence>
<evidence type="ECO:0000256" key="3">
    <source>
        <dbReference type="ARBA" id="ARBA00023163"/>
    </source>
</evidence>
<dbReference type="Gene3D" id="3.40.50.300">
    <property type="entry name" value="P-loop containing nucleotide triphosphate hydrolases"/>
    <property type="match status" value="1"/>
</dbReference>
<evidence type="ECO:0000313" key="6">
    <source>
        <dbReference type="Proteomes" id="UP001156903"/>
    </source>
</evidence>
<keyword evidence="2" id="KW-0238">DNA-binding</keyword>
<dbReference type="SUPFAM" id="SSF52540">
    <property type="entry name" value="P-loop containing nucleoside triphosphate hydrolases"/>
    <property type="match status" value="1"/>
</dbReference>
<evidence type="ECO:0000256" key="2">
    <source>
        <dbReference type="ARBA" id="ARBA00023125"/>
    </source>
</evidence>
<dbReference type="Gene3D" id="1.10.10.10">
    <property type="entry name" value="Winged helix-like DNA-binding domain superfamily/Winged helix DNA-binding domain"/>
    <property type="match status" value="1"/>
</dbReference>
<dbReference type="Proteomes" id="UP001156903">
    <property type="component" value="Unassembled WGS sequence"/>
</dbReference>
<dbReference type="InterPro" id="IPR016032">
    <property type="entry name" value="Sig_transdc_resp-reg_C-effctor"/>
</dbReference>
<dbReference type="SUPFAM" id="SSF46894">
    <property type="entry name" value="C-terminal effector domain of the bipartite response regulators"/>
    <property type="match status" value="1"/>
</dbReference>
<protein>
    <submittedName>
        <fullName evidence="5">LuxR family transcriptional regulator</fullName>
    </submittedName>
</protein>
<dbReference type="InterPro" id="IPR036388">
    <property type="entry name" value="WH-like_DNA-bd_sf"/>
</dbReference>
<dbReference type="InterPro" id="IPR041664">
    <property type="entry name" value="AAA_16"/>
</dbReference>
<dbReference type="Pfam" id="PF13191">
    <property type="entry name" value="AAA_16"/>
    <property type="match status" value="1"/>
</dbReference>
<dbReference type="EMBL" id="BSPB01000016">
    <property type="protein sequence ID" value="GLS14817.1"/>
    <property type="molecule type" value="Genomic_DNA"/>
</dbReference>
<keyword evidence="3" id="KW-0804">Transcription</keyword>
<dbReference type="InterPro" id="IPR003593">
    <property type="entry name" value="AAA+_ATPase"/>
</dbReference>
<dbReference type="CDD" id="cd06170">
    <property type="entry name" value="LuxR_C_like"/>
    <property type="match status" value="1"/>
</dbReference>
<dbReference type="InterPro" id="IPR011990">
    <property type="entry name" value="TPR-like_helical_dom_sf"/>
</dbReference>
<keyword evidence="1" id="KW-0805">Transcription regulation</keyword>
<dbReference type="InterPro" id="IPR041617">
    <property type="entry name" value="TPR_MalT"/>
</dbReference>
<name>A0ABQ6C9D4_9BURK</name>